<gene>
    <name evidence="4" type="ORF">A7U60_g985</name>
</gene>
<accession>A0A9Q5N9R2</accession>
<sequence>MAPSGPRLATGRDIHNFFRSSRQDVPIDPLKALRDQISLNFEESSLSLQDARLVLVTEWLELSSGAEDIFALLEKRQQPTVEAVCLSILASLLTLTTQYFVYQSLGHPIVKNLLTPRWLRKLNSHLSGGHLELCFASLKLLNAVSNFAGGKEQKCLLETFPWDVKIFQKLLHMRRRDKAASQNVLAKPDIRTLCLQFICSFLSSSSHIKAMFLEQYRDIFISIFKGLENDAYPVVHYILEILWTNIWQDQKLRKTLKVTLFGEKVMQHLLKLYDCSSQEDTSSKNVPADVVHHFLLATCTHRGVGICFADNGWYPRPDDERESSARGERIHNKILANVLKMLKVGDDARQQELALKILSACPELAAGYLQFLSPTLEPRLSSKWLASMAFYGAIVSLPVPTESFHLPTRLSKTQSTYQPVPPSLPVVLNNIFPSTILKTHLTKALQSSHALLQHTAGLLLAQCLGKYESVQDAFRVVKLALEEDEVEGQWARRLIEIDREIRKRVPEINVVIAFSTAQQAISEPTVRSAMLAELSQRILLLYHRCMPSLIAEVRYDVAKSLRTIACFDDNSVPDVEEIRGLKRLQQLHVLCMLTESDQFIWHAKAVTSGPSNLYILLDIYLKTNHVPVRQAVSTLLVQALRDSLLFQHDPEELHIWLDALPATVRNADAYTFDGVRLSDERQCTMSFLEACMLRCFKTPHRYLEELDSLTTSSSDSSSSSSISPVLVTVLQQLHARMQSKTLEASDALSLTTFTRKVIVGLVGKQPHVRVLHDITRNLRMAVTGGGAFAEFPSIAAALRGECNILDNCLAWCSLMPQPTSQTTDTNAPSAELDLIARAGQLENAEGEIAVSLAYELVDRTRFLDHPLSPAVVNRIACVIKRLYAPALSSFCLHLAPGSGSLWALTDEDISSRVPLDWILLHLDLDSQPGARFISILRTALRKGKGHHTFYQYRSLLGLMTHRLYGQRCQGSTVHVLEVLNVLLEGAKLELPAQQFTALKSFALFERQSLRLLACDQDLPRYIIPALDQLLGTMLDASSDSDRLLVSPICDHWVMVTNNSLEYASWNYLSGSCIWMKYMPQDGLLAITDQLLQTLEIRDVEHDTVAKAELPLIAEALLTRLSECGGNSHLTRWLKKRMVSFLSLRKILSKSVELDKVILYSVDMGLLFGCGGVQPETEDTMLRKPVGDAEIFWASRLLVPPEDTSIASLLCGTDWSVYQSNAVASFIYRSPVARHSFWLWLSSGTLDAKPTLNKLAPAIVAILDTADANELLEGDTRPFVMTLFLSLTGKLCSDTAGETLYGYCLVQMIKHFPTLRSKFLEELARNIALLPPSRLHSAALCLVQPLLDICPESTLLTVDAIITHSLQWAVRHLSEIKKSIDLIEHYLYAITNAIWLSRGIASHYAEPVIAAAIRHHVGHTYSMHLVEALLKKTTLKPVTVNKHLQSILQHRDFLRLASSDPSCTEKEAIASVLYALFFTYPSNACQPSHVQSLAQLYSGSLATSDRQVLAILSFFEEQRRMPVASVFAQWPHSKTTVQGTILDSVSSLDANRILRTCLSFPDRRSLNVRDEVVESRPEDSQFYDPIFILLLFSSMLAECPPRFALSWVSLFRTNVASLVIRCLSSIDDNVRKVALLQLGTLYKLMKAADMQEKAHVVHLLDLICDLMRAPSDQANEIPPRLPSLTTLFFSHALRGIFYPSTFIYPISARFLLQRPRMDHGDVPLLYGMLYSSTDNWRKERGWIVRFLADSILNSDDWSIVKRRHTWDLLASLSLTPSRLYQADLFVEDIGLLRLISRVLLRLNNERLSGDALRDAMGLGLERLRAFEDSHDVPTSVCTPCTENTKRQLLPPHPNVGLHQPVFQNNLETWGRAVENMWSVSLRNGADGPAWDQLTSRLLLWRALAGDVKSPLGEWARTQALKLGRAGLRGKISRDPVG</sequence>
<feature type="domain" description="URB1 N-terminal" evidence="1">
    <location>
        <begin position="71"/>
        <end position="386"/>
    </location>
</feature>
<evidence type="ECO:0000259" key="1">
    <source>
        <dbReference type="Pfam" id="PF11707"/>
    </source>
</evidence>
<dbReference type="InterPro" id="IPR032436">
    <property type="entry name" value="URB1_C"/>
</dbReference>
<dbReference type="Pfam" id="PF11707">
    <property type="entry name" value="Npa1"/>
    <property type="match status" value="1"/>
</dbReference>
<evidence type="ECO:0008006" key="6">
    <source>
        <dbReference type="Google" id="ProtNLM"/>
    </source>
</evidence>
<name>A0A9Q5N9R2_SANBA</name>
<keyword evidence="5" id="KW-1185">Reference proteome</keyword>
<dbReference type="GO" id="GO:0000466">
    <property type="term" value="P:maturation of 5.8S rRNA from tricistronic rRNA transcript (SSU-rRNA, 5.8S rRNA, LSU-rRNA)"/>
    <property type="evidence" value="ECO:0007669"/>
    <property type="project" value="TreeGrafter"/>
</dbReference>
<comment type="caution">
    <text evidence="4">The sequence shown here is derived from an EMBL/GenBank/DDBJ whole genome shotgun (WGS) entry which is preliminary data.</text>
</comment>
<dbReference type="PANTHER" id="PTHR13500:SF0">
    <property type="entry name" value="NUCLEOLAR PRE-RIBOSOMAL-ASSOCIATED PROTEIN 1"/>
    <property type="match status" value="1"/>
</dbReference>
<dbReference type="GO" id="GO:0005730">
    <property type="term" value="C:nucleolus"/>
    <property type="evidence" value="ECO:0007669"/>
    <property type="project" value="TreeGrafter"/>
</dbReference>
<evidence type="ECO:0000259" key="3">
    <source>
        <dbReference type="Pfam" id="PF26140"/>
    </source>
</evidence>
<proteinExistence type="predicted"/>
<protein>
    <recommendedName>
        <fullName evidence="6">Nucleolar pre-ribosomal-associated protein 1 C-terminal domain-containing protein</fullName>
    </recommendedName>
</protein>
<dbReference type="Pfam" id="PF16201">
    <property type="entry name" value="NopRA1"/>
    <property type="match status" value="1"/>
</dbReference>
<dbReference type="InterPro" id="IPR021714">
    <property type="entry name" value="URB1_N"/>
</dbReference>
<dbReference type="Pfam" id="PF26140">
    <property type="entry name" value="HEAT_URB1"/>
    <property type="match status" value="1"/>
</dbReference>
<dbReference type="OrthoDB" id="72892at2759"/>
<feature type="domain" description="URB1 C-terminal" evidence="2">
    <location>
        <begin position="1616"/>
        <end position="1777"/>
    </location>
</feature>
<dbReference type="InterPro" id="IPR039844">
    <property type="entry name" value="URB1"/>
</dbReference>
<evidence type="ECO:0000313" key="5">
    <source>
        <dbReference type="Proteomes" id="UP000757232"/>
    </source>
</evidence>
<dbReference type="EMBL" id="LNZH02000066">
    <property type="protein sequence ID" value="OCB91757.1"/>
    <property type="molecule type" value="Genomic_DNA"/>
</dbReference>
<dbReference type="InterPro" id="IPR059018">
    <property type="entry name" value="HEAT_URB1"/>
</dbReference>
<dbReference type="PANTHER" id="PTHR13500">
    <property type="entry name" value="NUCLEOLAR PRERIBOSOMAL-ASSOCIATED PROTEIN 1"/>
    <property type="match status" value="1"/>
</dbReference>
<feature type="domain" description="URB1 central HEAT repeat" evidence="3">
    <location>
        <begin position="612"/>
        <end position="757"/>
    </location>
</feature>
<evidence type="ECO:0000313" key="4">
    <source>
        <dbReference type="EMBL" id="OCB91757.1"/>
    </source>
</evidence>
<dbReference type="Proteomes" id="UP000757232">
    <property type="component" value="Unassembled WGS sequence"/>
</dbReference>
<evidence type="ECO:0000259" key="2">
    <source>
        <dbReference type="Pfam" id="PF16201"/>
    </source>
</evidence>
<reference evidence="4" key="1">
    <citation type="submission" date="2016-06" db="EMBL/GenBank/DDBJ databases">
        <title>Draft Genome sequence of the fungus Inonotus baumii.</title>
        <authorList>
            <person name="Zhu H."/>
            <person name="Lin W."/>
        </authorList>
    </citation>
    <scope>NUCLEOTIDE SEQUENCE</scope>
    <source>
        <strain evidence="4">821</strain>
    </source>
</reference>
<dbReference type="GO" id="GO:0000463">
    <property type="term" value="P:maturation of LSU-rRNA from tricistronic rRNA transcript (SSU-rRNA, 5.8S rRNA, LSU-rRNA)"/>
    <property type="evidence" value="ECO:0007669"/>
    <property type="project" value="TreeGrafter"/>
</dbReference>
<organism evidence="4 5">
    <name type="scientific">Sanghuangporus baumii</name>
    <name type="common">Phellinus baumii</name>
    <dbReference type="NCBI Taxonomy" id="108892"/>
    <lineage>
        <taxon>Eukaryota</taxon>
        <taxon>Fungi</taxon>
        <taxon>Dikarya</taxon>
        <taxon>Basidiomycota</taxon>
        <taxon>Agaricomycotina</taxon>
        <taxon>Agaricomycetes</taxon>
        <taxon>Hymenochaetales</taxon>
        <taxon>Hymenochaetaceae</taxon>
        <taxon>Sanghuangporus</taxon>
    </lineage>
</organism>